<dbReference type="InterPro" id="IPR003591">
    <property type="entry name" value="Leu-rich_rpt_typical-subtyp"/>
</dbReference>
<keyword evidence="3" id="KW-0732">Signal</keyword>
<dbReference type="Proteomes" id="UP000663862">
    <property type="component" value="Unassembled WGS sequence"/>
</dbReference>
<comment type="caution">
    <text evidence="5">The sequence shown here is derived from an EMBL/GenBank/DDBJ whole genome shotgun (WGS) entry which is preliminary data.</text>
</comment>
<evidence type="ECO:0000256" key="2">
    <source>
        <dbReference type="ARBA" id="ARBA00022737"/>
    </source>
</evidence>
<evidence type="ECO:0000313" key="5">
    <source>
        <dbReference type="EMBL" id="CAF4632442.1"/>
    </source>
</evidence>
<dbReference type="GO" id="GO:0005615">
    <property type="term" value="C:extracellular space"/>
    <property type="evidence" value="ECO:0007669"/>
    <property type="project" value="TreeGrafter"/>
</dbReference>
<dbReference type="InterPro" id="IPR001611">
    <property type="entry name" value="Leu-rich_rpt"/>
</dbReference>
<dbReference type="AlphaFoldDB" id="A0A821E766"/>
<dbReference type="EMBL" id="CAJOBQ010004294">
    <property type="protein sequence ID" value="CAF4632442.1"/>
    <property type="molecule type" value="Genomic_DNA"/>
</dbReference>
<evidence type="ECO:0000313" key="6">
    <source>
        <dbReference type="Proteomes" id="UP000663862"/>
    </source>
</evidence>
<evidence type="ECO:0000256" key="3">
    <source>
        <dbReference type="SAM" id="SignalP"/>
    </source>
</evidence>
<organism evidence="5 6">
    <name type="scientific">Rotaria socialis</name>
    <dbReference type="NCBI Taxonomy" id="392032"/>
    <lineage>
        <taxon>Eukaryota</taxon>
        <taxon>Metazoa</taxon>
        <taxon>Spiralia</taxon>
        <taxon>Gnathifera</taxon>
        <taxon>Rotifera</taxon>
        <taxon>Eurotatoria</taxon>
        <taxon>Bdelloidea</taxon>
        <taxon>Philodinida</taxon>
        <taxon>Philodinidae</taxon>
        <taxon>Rotaria</taxon>
    </lineage>
</organism>
<feature type="signal peptide" evidence="3">
    <location>
        <begin position="1"/>
        <end position="23"/>
    </location>
</feature>
<keyword evidence="2" id="KW-0677">Repeat</keyword>
<dbReference type="PROSITE" id="PS51450">
    <property type="entry name" value="LRR"/>
    <property type="match status" value="2"/>
</dbReference>
<reference evidence="5" key="1">
    <citation type="submission" date="2021-02" db="EMBL/GenBank/DDBJ databases">
        <authorList>
            <person name="Nowell W R."/>
        </authorList>
    </citation>
    <scope>NUCLEOTIDE SEQUENCE</scope>
</reference>
<dbReference type="Proteomes" id="UP000663869">
    <property type="component" value="Unassembled WGS sequence"/>
</dbReference>
<dbReference type="SMART" id="SM00369">
    <property type="entry name" value="LRR_TYP"/>
    <property type="match status" value="4"/>
</dbReference>
<accession>A0A821E766</accession>
<dbReference type="Pfam" id="PF13855">
    <property type="entry name" value="LRR_8"/>
    <property type="match status" value="1"/>
</dbReference>
<keyword evidence="1" id="KW-0433">Leucine-rich repeat</keyword>
<dbReference type="EMBL" id="CAJNYU010001034">
    <property type="protein sequence ID" value="CAF3406060.1"/>
    <property type="molecule type" value="Genomic_DNA"/>
</dbReference>
<evidence type="ECO:0000256" key="1">
    <source>
        <dbReference type="ARBA" id="ARBA00022614"/>
    </source>
</evidence>
<sequence length="307" mass="34666">MHYLPAISIAFLGSLFLIVECNAISISDETNHGNLDCSKFTRDLDVLRSFSYAVQLNPLITTGKTYAIMNAASKVEELSIHHQINLPLDVFCLVNLHTLRVNSTPFVPQYELDDDSISIGLSPLVSRLTRLRVLSLINTTASYIPPQALAVLTNMTVLEIESCGLYEIPSTISLLTKLQELRLPKNHLRSAPHSTAFKQMSKLTHLDLSHNYITDIADIGDIPSRVVATMDFSYNQIEHIPPEIGKFHYELYYLYLNDNKLAYIPTDIFLLKYLRRVDLQRNPFPADEIKAIKTKFQSTISNGLLTI</sequence>
<gene>
    <name evidence="4" type="ORF">FME351_LOCUS9525</name>
    <name evidence="5" type="ORF">TSG867_LOCUS29685</name>
</gene>
<evidence type="ECO:0000313" key="4">
    <source>
        <dbReference type="EMBL" id="CAF3406060.1"/>
    </source>
</evidence>
<dbReference type="PANTHER" id="PTHR45712:SF31">
    <property type="entry name" value="PODOCAN"/>
    <property type="match status" value="1"/>
</dbReference>
<feature type="chain" id="PRO_5036237895" evidence="3">
    <location>
        <begin position="24"/>
        <end position="307"/>
    </location>
</feature>
<dbReference type="SUPFAM" id="SSF52058">
    <property type="entry name" value="L domain-like"/>
    <property type="match status" value="1"/>
</dbReference>
<proteinExistence type="predicted"/>
<name>A0A821E766_9BILA</name>
<protein>
    <submittedName>
        <fullName evidence="5">Uncharacterized protein</fullName>
    </submittedName>
</protein>
<dbReference type="PANTHER" id="PTHR45712">
    <property type="entry name" value="AGAP008170-PA"/>
    <property type="match status" value="1"/>
</dbReference>
<dbReference type="InterPro" id="IPR050333">
    <property type="entry name" value="SLRP"/>
</dbReference>
<dbReference type="InterPro" id="IPR032675">
    <property type="entry name" value="LRR_dom_sf"/>
</dbReference>
<dbReference type="Gene3D" id="3.80.10.10">
    <property type="entry name" value="Ribonuclease Inhibitor"/>
    <property type="match status" value="1"/>
</dbReference>